<evidence type="ECO:0000313" key="2">
    <source>
        <dbReference type="Proteomes" id="UP001419268"/>
    </source>
</evidence>
<dbReference type="AlphaFoldDB" id="A0AAP0J316"/>
<sequence>MASCAYYYGQFEDSYYHGVNGVVSDLEETVNGATSISVKFDEFSIVDEYFREPKETLEVSSHEPDITIAQYDDDEDEKKIKASLQRPEELQKERKEDQPLVLVKLPTFPCIFFRHHKGVEVKKRL</sequence>
<accession>A0AAP0J316</accession>
<keyword evidence="2" id="KW-1185">Reference proteome</keyword>
<name>A0AAP0J316_9MAGN</name>
<gene>
    <name evidence="1" type="ORF">Scep_014651</name>
</gene>
<comment type="caution">
    <text evidence="1">The sequence shown here is derived from an EMBL/GenBank/DDBJ whole genome shotgun (WGS) entry which is preliminary data.</text>
</comment>
<dbReference type="EMBL" id="JBBNAG010000006">
    <property type="protein sequence ID" value="KAK9125805.1"/>
    <property type="molecule type" value="Genomic_DNA"/>
</dbReference>
<proteinExistence type="predicted"/>
<reference evidence="1 2" key="1">
    <citation type="submission" date="2024-01" db="EMBL/GenBank/DDBJ databases">
        <title>Genome assemblies of Stephania.</title>
        <authorList>
            <person name="Yang L."/>
        </authorList>
    </citation>
    <scope>NUCLEOTIDE SEQUENCE [LARGE SCALE GENOMIC DNA]</scope>
    <source>
        <strain evidence="1">JXDWG</strain>
        <tissue evidence="1">Leaf</tissue>
    </source>
</reference>
<dbReference type="Proteomes" id="UP001419268">
    <property type="component" value="Unassembled WGS sequence"/>
</dbReference>
<protein>
    <submittedName>
        <fullName evidence="1">Uncharacterized protein</fullName>
    </submittedName>
</protein>
<organism evidence="1 2">
    <name type="scientific">Stephania cephalantha</name>
    <dbReference type="NCBI Taxonomy" id="152367"/>
    <lineage>
        <taxon>Eukaryota</taxon>
        <taxon>Viridiplantae</taxon>
        <taxon>Streptophyta</taxon>
        <taxon>Embryophyta</taxon>
        <taxon>Tracheophyta</taxon>
        <taxon>Spermatophyta</taxon>
        <taxon>Magnoliopsida</taxon>
        <taxon>Ranunculales</taxon>
        <taxon>Menispermaceae</taxon>
        <taxon>Menispermoideae</taxon>
        <taxon>Cissampelideae</taxon>
        <taxon>Stephania</taxon>
    </lineage>
</organism>
<evidence type="ECO:0000313" key="1">
    <source>
        <dbReference type="EMBL" id="KAK9125805.1"/>
    </source>
</evidence>